<keyword evidence="1" id="KW-0175">Coiled coil</keyword>
<evidence type="ECO:0000256" key="2">
    <source>
        <dbReference type="SAM" id="SignalP"/>
    </source>
</evidence>
<feature type="domain" description="SLH" evidence="3">
    <location>
        <begin position="578"/>
        <end position="641"/>
    </location>
</feature>
<dbReference type="OrthoDB" id="2487047at2"/>
<dbReference type="AlphaFoldDB" id="A0A371P009"/>
<organism evidence="4 5">
    <name type="scientific">Paenibacillus paeoniae</name>
    <dbReference type="NCBI Taxonomy" id="2292705"/>
    <lineage>
        <taxon>Bacteria</taxon>
        <taxon>Bacillati</taxon>
        <taxon>Bacillota</taxon>
        <taxon>Bacilli</taxon>
        <taxon>Bacillales</taxon>
        <taxon>Paenibacillaceae</taxon>
        <taxon>Paenibacillus</taxon>
    </lineage>
</organism>
<dbReference type="InterPro" id="IPR001119">
    <property type="entry name" value="SLH_dom"/>
</dbReference>
<dbReference type="RefSeq" id="WP_116050157.1">
    <property type="nucleotide sequence ID" value="NZ_QUBQ01000009.1"/>
</dbReference>
<comment type="caution">
    <text evidence="4">The sequence shown here is derived from an EMBL/GenBank/DDBJ whole genome shotgun (WGS) entry which is preliminary data.</text>
</comment>
<accession>A0A371P009</accession>
<evidence type="ECO:0000313" key="5">
    <source>
        <dbReference type="Proteomes" id="UP000261905"/>
    </source>
</evidence>
<feature type="signal peptide" evidence="2">
    <location>
        <begin position="1"/>
        <end position="22"/>
    </location>
</feature>
<sequence>MTLRKKLAVTTIAASVAMSAFAGIPLSNKGLAERLGVSNVAYAADAKFPNQTIIKQLERVEKALTDNERKSLRDLRNALDALEDSEKGQIVAPIVNKLVKGNTPDDQEKKDALEEVFVDAIALTYAPSEAKLEEFRAKHHDLIQEYATEVGVPNLTVNDIAGYFLAIQNETFRIINKKSIDQLVDLLGDSEAVNKLFQEVLNAIPDNEYEIEKVFLEYEVKTTDVVAVISATKAAVKNDNLFIKAATALYTVYKRINSTSGGGGEAGPIVDNTITAEAQTLVNNLNDLKTKLATATDEEKAKLIEDAVKQVDELVNKLVVISAKVDAVDGKATISINESTTVVALNSIGAIIAKLQEAANVSYNAPKLVVNAGDVSENEVAFTLTASVVAAAIKAKAPAISLKVGAFGVDIPFGGTFSKKIDFGFKKSDADDSVLGGLKAASQVYDFSLSVDGTTTTTFNRPVVIILPLIDTTGLDTELLSTAKILESGLEFHGGRVTDTSVIESRDSFSSYVVVENKVTFGDIAHVSSWAGRAIEVVAAKGAINGKADGVFDPNANVTRAEFAKMLVRALDLENGSATENFSDVNANDWFAPYVAAAAEKGIIKGKSATKFDPSAPIKRAEMATMITRALQLVNGSNDVADIEAALAKFADANQINETLRAGVAFAANKDIVVGSDGKFAPNANATRAQAAVIIYRAINAN</sequence>
<feature type="coiled-coil region" evidence="1">
    <location>
        <begin position="50"/>
        <end position="85"/>
    </location>
</feature>
<keyword evidence="5" id="KW-1185">Reference proteome</keyword>
<dbReference type="Pfam" id="PF00395">
    <property type="entry name" value="SLH"/>
    <property type="match status" value="3"/>
</dbReference>
<dbReference type="PROSITE" id="PS51272">
    <property type="entry name" value="SLH"/>
    <property type="match status" value="3"/>
</dbReference>
<gene>
    <name evidence="4" type="ORF">DX130_25485</name>
</gene>
<dbReference type="PANTHER" id="PTHR43308">
    <property type="entry name" value="OUTER MEMBRANE PROTEIN ALPHA-RELATED"/>
    <property type="match status" value="1"/>
</dbReference>
<feature type="domain" description="SLH" evidence="3">
    <location>
        <begin position="647"/>
        <end position="702"/>
    </location>
</feature>
<dbReference type="PANTHER" id="PTHR43308:SF5">
    <property type="entry name" value="S-LAYER PROTEIN _ PEPTIDOGLYCAN ENDO-BETA-N-ACETYLGLUCOSAMINIDASE"/>
    <property type="match status" value="1"/>
</dbReference>
<feature type="domain" description="SLH" evidence="3">
    <location>
        <begin position="518"/>
        <end position="577"/>
    </location>
</feature>
<evidence type="ECO:0000256" key="1">
    <source>
        <dbReference type="SAM" id="Coils"/>
    </source>
</evidence>
<proteinExistence type="predicted"/>
<dbReference type="InterPro" id="IPR051465">
    <property type="entry name" value="Cell_Envelope_Struct_Comp"/>
</dbReference>
<evidence type="ECO:0000313" key="4">
    <source>
        <dbReference type="EMBL" id="REK69267.1"/>
    </source>
</evidence>
<feature type="chain" id="PRO_5017018058" evidence="2">
    <location>
        <begin position="23"/>
        <end position="702"/>
    </location>
</feature>
<dbReference type="Proteomes" id="UP000261905">
    <property type="component" value="Unassembled WGS sequence"/>
</dbReference>
<reference evidence="4 5" key="1">
    <citation type="submission" date="2018-08" db="EMBL/GenBank/DDBJ databases">
        <title>Paenibacillus sp. M4BSY-1, whole genome shotgun sequence.</title>
        <authorList>
            <person name="Tuo L."/>
        </authorList>
    </citation>
    <scope>NUCLEOTIDE SEQUENCE [LARGE SCALE GENOMIC DNA]</scope>
    <source>
        <strain evidence="4 5">M4BSY-1</strain>
    </source>
</reference>
<protein>
    <submittedName>
        <fullName evidence="4">S-layer homology domain-containing protein</fullName>
    </submittedName>
</protein>
<evidence type="ECO:0000259" key="3">
    <source>
        <dbReference type="PROSITE" id="PS51272"/>
    </source>
</evidence>
<name>A0A371P009_9BACL</name>
<keyword evidence="2" id="KW-0732">Signal</keyword>
<dbReference type="EMBL" id="QUBQ01000009">
    <property type="protein sequence ID" value="REK69267.1"/>
    <property type="molecule type" value="Genomic_DNA"/>
</dbReference>